<organism evidence="16 17">
    <name type="scientific">Dongia rigui</name>
    <dbReference type="NCBI Taxonomy" id="940149"/>
    <lineage>
        <taxon>Bacteria</taxon>
        <taxon>Pseudomonadati</taxon>
        <taxon>Pseudomonadota</taxon>
        <taxon>Alphaproteobacteria</taxon>
        <taxon>Rhodospirillales</taxon>
        <taxon>Dongiaceae</taxon>
        <taxon>Dongia</taxon>
    </lineage>
</organism>
<dbReference type="RefSeq" id="WP_320501285.1">
    <property type="nucleotide sequence ID" value="NZ_JAXCLX010000002.1"/>
</dbReference>
<keyword evidence="8 13" id="KW-0769">Symport</keyword>
<protein>
    <recommendedName>
        <fullName evidence="13">Probable potassium transport system protein Kup</fullName>
    </recommendedName>
</protein>
<reference evidence="16 17" key="1">
    <citation type="journal article" date="2013" name="Antonie Van Leeuwenhoek">
        <title>Dongia rigui sp. nov., isolated from freshwater of a large wetland in Korea.</title>
        <authorList>
            <person name="Baik K.S."/>
            <person name="Hwang Y.M."/>
            <person name="Choi J.S."/>
            <person name="Kwon J."/>
            <person name="Seong C.N."/>
        </authorList>
    </citation>
    <scope>NUCLEOTIDE SEQUENCE [LARGE SCALE GENOMIC DNA]</scope>
    <source>
        <strain evidence="16 17">04SU4-P</strain>
    </source>
</reference>
<dbReference type="InterPro" id="IPR053952">
    <property type="entry name" value="K_trans_C"/>
</dbReference>
<keyword evidence="17" id="KW-1185">Reference proteome</keyword>
<comment type="caution">
    <text evidence="16">The sequence shown here is derived from an EMBL/GenBank/DDBJ whole genome shotgun (WGS) entry which is preliminary data.</text>
</comment>
<evidence type="ECO:0000256" key="9">
    <source>
        <dbReference type="ARBA" id="ARBA00022958"/>
    </source>
</evidence>
<evidence type="ECO:0000259" key="15">
    <source>
        <dbReference type="Pfam" id="PF22776"/>
    </source>
</evidence>
<evidence type="ECO:0000256" key="11">
    <source>
        <dbReference type="ARBA" id="ARBA00023065"/>
    </source>
</evidence>
<keyword evidence="4 13" id="KW-1003">Cell membrane</keyword>
<feature type="transmembrane region" description="Helical" evidence="13">
    <location>
        <begin position="386"/>
        <end position="406"/>
    </location>
</feature>
<evidence type="ECO:0000259" key="14">
    <source>
        <dbReference type="Pfam" id="PF02705"/>
    </source>
</evidence>
<comment type="function">
    <text evidence="13">Transport of potassium into the cell. Likely operates as a K(+):H(+) symporter.</text>
</comment>
<comment type="subcellular location">
    <subcellularLocation>
        <location evidence="13">Cell membrane</location>
        <topology evidence="13">Multi-pass membrane protein</topology>
    </subcellularLocation>
    <subcellularLocation>
        <location evidence="1">Membrane</location>
        <topology evidence="1">Multi-pass membrane protein</topology>
    </subcellularLocation>
</comment>
<dbReference type="InterPro" id="IPR003855">
    <property type="entry name" value="K+_transporter"/>
</dbReference>
<comment type="catalytic activity">
    <reaction evidence="13">
        <text>K(+)(in) + H(+)(in) = K(+)(out) + H(+)(out)</text>
        <dbReference type="Rhea" id="RHEA:28490"/>
        <dbReference type="ChEBI" id="CHEBI:15378"/>
        <dbReference type="ChEBI" id="CHEBI:29103"/>
    </reaction>
</comment>
<dbReference type="PANTHER" id="PTHR30540">
    <property type="entry name" value="OSMOTIC STRESS POTASSIUM TRANSPORTER"/>
    <property type="match status" value="1"/>
</dbReference>
<dbReference type="InterPro" id="IPR053951">
    <property type="entry name" value="K_trans_N"/>
</dbReference>
<keyword evidence="12 13" id="KW-0472">Membrane</keyword>
<feature type="transmembrane region" description="Helical" evidence="13">
    <location>
        <begin position="443"/>
        <end position="461"/>
    </location>
</feature>
<dbReference type="InterPro" id="IPR023051">
    <property type="entry name" value="Kup"/>
</dbReference>
<dbReference type="Pfam" id="PF02705">
    <property type="entry name" value="K_trans"/>
    <property type="match status" value="1"/>
</dbReference>
<feature type="domain" description="K+ potassium transporter C-terminal" evidence="15">
    <location>
        <begin position="494"/>
        <end position="642"/>
    </location>
</feature>
<feature type="transmembrane region" description="Helical" evidence="13">
    <location>
        <begin position="67"/>
        <end position="88"/>
    </location>
</feature>
<evidence type="ECO:0000256" key="13">
    <source>
        <dbReference type="HAMAP-Rule" id="MF_01522"/>
    </source>
</evidence>
<accession>A0ABU5DZP8</accession>
<gene>
    <name evidence="13" type="primary">kup</name>
    <name evidence="16" type="ORF">SMD31_12790</name>
</gene>
<dbReference type="EMBL" id="JAXCLX010000002">
    <property type="protein sequence ID" value="MDY0872811.1"/>
    <property type="molecule type" value="Genomic_DNA"/>
</dbReference>
<evidence type="ECO:0000256" key="1">
    <source>
        <dbReference type="ARBA" id="ARBA00004141"/>
    </source>
</evidence>
<feature type="transmembrane region" description="Helical" evidence="13">
    <location>
        <begin position="265"/>
        <end position="285"/>
    </location>
</feature>
<evidence type="ECO:0000256" key="6">
    <source>
        <dbReference type="ARBA" id="ARBA00022538"/>
    </source>
</evidence>
<evidence type="ECO:0000256" key="2">
    <source>
        <dbReference type="ARBA" id="ARBA00007019"/>
    </source>
</evidence>
<evidence type="ECO:0000256" key="10">
    <source>
        <dbReference type="ARBA" id="ARBA00022989"/>
    </source>
</evidence>
<proteinExistence type="inferred from homology"/>
<evidence type="ECO:0000256" key="3">
    <source>
        <dbReference type="ARBA" id="ARBA00022448"/>
    </source>
</evidence>
<keyword evidence="5" id="KW-0997">Cell inner membrane</keyword>
<keyword evidence="11 13" id="KW-0406">Ion transport</keyword>
<dbReference type="Proteomes" id="UP001271769">
    <property type="component" value="Unassembled WGS sequence"/>
</dbReference>
<dbReference type="HAMAP" id="MF_01522">
    <property type="entry name" value="Kup"/>
    <property type="match status" value="1"/>
</dbReference>
<feature type="transmembrane region" description="Helical" evidence="13">
    <location>
        <begin position="184"/>
        <end position="206"/>
    </location>
</feature>
<keyword evidence="3 13" id="KW-0813">Transport</keyword>
<evidence type="ECO:0000313" key="16">
    <source>
        <dbReference type="EMBL" id="MDY0872811.1"/>
    </source>
</evidence>
<dbReference type="Pfam" id="PF22776">
    <property type="entry name" value="K_trans_C"/>
    <property type="match status" value="1"/>
</dbReference>
<feature type="transmembrane region" description="Helical" evidence="13">
    <location>
        <begin position="362"/>
        <end position="380"/>
    </location>
</feature>
<keyword evidence="7 13" id="KW-0812">Transmembrane</keyword>
<keyword evidence="9 13" id="KW-0630">Potassium</keyword>
<feature type="transmembrane region" description="Helical" evidence="13">
    <location>
        <begin position="305"/>
        <end position="329"/>
    </location>
</feature>
<dbReference type="PANTHER" id="PTHR30540:SF79">
    <property type="entry name" value="LOW AFFINITY POTASSIUM TRANSPORT SYSTEM PROTEIN KUP"/>
    <property type="match status" value="1"/>
</dbReference>
<feature type="transmembrane region" description="Helical" evidence="13">
    <location>
        <begin position="418"/>
        <end position="437"/>
    </location>
</feature>
<feature type="domain" description="K+ potassium transporter integral membrane" evidence="14">
    <location>
        <begin position="30"/>
        <end position="482"/>
    </location>
</feature>
<name>A0ABU5DZP8_9PROT</name>
<comment type="similarity">
    <text evidence="2 13">Belongs to the HAK/KUP transporter (TC 2.A.72) family.</text>
</comment>
<keyword evidence="6 13" id="KW-0633">Potassium transport</keyword>
<evidence type="ECO:0000256" key="12">
    <source>
        <dbReference type="ARBA" id="ARBA00023136"/>
    </source>
</evidence>
<evidence type="ECO:0000256" key="5">
    <source>
        <dbReference type="ARBA" id="ARBA00022519"/>
    </source>
</evidence>
<evidence type="ECO:0000256" key="8">
    <source>
        <dbReference type="ARBA" id="ARBA00022847"/>
    </source>
</evidence>
<keyword evidence="10 13" id="KW-1133">Transmembrane helix</keyword>
<sequence length="642" mass="69625">MTTSAQTPDSQGAAAAPANEHAPHGALAPLAIGALGVVFGDIGTSPLYTFREAFHGAGELMANPTHVFGILSLIFWTVTIIVSFKYALLILRADNQGQGGLLALIGLAIRSAAKPGRREKFLALGIVGAALFYGDGMITPAISILSAVEGLKIAQPNLDRDWIVAITIIIVIGLFAIQSRGTGAVGAFFGPIMMIWFTTLGVLGLLQIVGHPEILLALSPHYALSFLFHNIGIAFPVMGAVLLAVTGAEALYADLGHFGRKPIQASWFVFVLPCLTLNYFGQGALVLAHPEAVANPFYLLAPDWFLYPLIGLATAATIIASQAVISGAFSLSWQAMRMGVCPRLLITHTSAHHQGQIYVPQINWLLMICVLLLVIGFKSSSGLANAYGIAVTGTMIIDTIIAFFVFRSLWKWSVQRTVIVCGFILLVEASLLGASLLKVLDGGWFPLLIGAIIIFILSTWMDGRGLLAKRHGAGSLTEEEFLGALSERHLSRVPGTGLFLTAQIDRVPFALLHNMRHNRILHERVVMTTLITEARPFVPDAERVQVKELGRGFWRIIVRYGFADEPNLPAAMRIAAKYGLELDPESVSYFIGRERIVPRAKSAMSGWRRWLFILLSDTEISASDYFRIPVGRIIELGARTEI</sequence>
<feature type="transmembrane region" description="Helical" evidence="13">
    <location>
        <begin position="121"/>
        <end position="142"/>
    </location>
</feature>
<feature type="transmembrane region" description="Helical" evidence="13">
    <location>
        <begin position="162"/>
        <end position="177"/>
    </location>
</feature>
<feature type="transmembrane region" description="Helical" evidence="13">
    <location>
        <begin position="226"/>
        <end position="253"/>
    </location>
</feature>
<evidence type="ECO:0000313" key="17">
    <source>
        <dbReference type="Proteomes" id="UP001271769"/>
    </source>
</evidence>
<evidence type="ECO:0000256" key="7">
    <source>
        <dbReference type="ARBA" id="ARBA00022692"/>
    </source>
</evidence>
<evidence type="ECO:0000256" key="4">
    <source>
        <dbReference type="ARBA" id="ARBA00022475"/>
    </source>
</evidence>